<dbReference type="PRINTS" id="PR00625">
    <property type="entry name" value="JDOMAIN"/>
</dbReference>
<dbReference type="AlphaFoldDB" id="A0AAV0AVT3"/>
<keyword evidence="4" id="KW-1185">Reference proteome</keyword>
<evidence type="ECO:0000313" key="4">
    <source>
        <dbReference type="Proteomes" id="UP001153365"/>
    </source>
</evidence>
<proteinExistence type="predicted"/>
<dbReference type="Proteomes" id="UP001153365">
    <property type="component" value="Unassembled WGS sequence"/>
</dbReference>
<dbReference type="InterPro" id="IPR001623">
    <property type="entry name" value="DnaJ_domain"/>
</dbReference>
<keyword evidence="1" id="KW-0143">Chaperone</keyword>
<organism evidence="3 4">
    <name type="scientific">Phakopsora pachyrhizi</name>
    <name type="common">Asian soybean rust disease fungus</name>
    <dbReference type="NCBI Taxonomy" id="170000"/>
    <lineage>
        <taxon>Eukaryota</taxon>
        <taxon>Fungi</taxon>
        <taxon>Dikarya</taxon>
        <taxon>Basidiomycota</taxon>
        <taxon>Pucciniomycotina</taxon>
        <taxon>Pucciniomycetes</taxon>
        <taxon>Pucciniales</taxon>
        <taxon>Phakopsoraceae</taxon>
        <taxon>Phakopsora</taxon>
    </lineage>
</organism>
<evidence type="ECO:0000256" key="1">
    <source>
        <dbReference type="ARBA" id="ARBA00023186"/>
    </source>
</evidence>
<dbReference type="PROSITE" id="PS50076">
    <property type="entry name" value="DNAJ_2"/>
    <property type="match status" value="1"/>
</dbReference>
<dbReference type="Gene3D" id="1.10.287.110">
    <property type="entry name" value="DnaJ domain"/>
    <property type="match status" value="1"/>
</dbReference>
<sequence length="59" mass="7013">YKVLGVKREATDREIKSAYRRLSKKWHPDKNPNNPKTNEKILEIGMAYKILIDEEKRSI</sequence>
<dbReference type="EMBL" id="CALTRL010001924">
    <property type="protein sequence ID" value="CAH7674159.1"/>
    <property type="molecule type" value="Genomic_DNA"/>
</dbReference>
<gene>
    <name evidence="3" type="ORF">PPACK8108_LOCUS9067</name>
</gene>
<name>A0AAV0AVT3_PHAPC</name>
<evidence type="ECO:0000313" key="3">
    <source>
        <dbReference type="EMBL" id="CAH7674159.1"/>
    </source>
</evidence>
<dbReference type="InterPro" id="IPR051938">
    <property type="entry name" value="Apopto_cytoskel_mod"/>
</dbReference>
<feature type="domain" description="J" evidence="2">
    <location>
        <begin position="1"/>
        <end position="59"/>
    </location>
</feature>
<dbReference type="SMART" id="SM00271">
    <property type="entry name" value="DnaJ"/>
    <property type="match status" value="1"/>
</dbReference>
<accession>A0AAV0AVT3</accession>
<dbReference type="CDD" id="cd06257">
    <property type="entry name" value="DnaJ"/>
    <property type="match status" value="1"/>
</dbReference>
<dbReference type="Pfam" id="PF00226">
    <property type="entry name" value="DnaJ"/>
    <property type="match status" value="1"/>
</dbReference>
<dbReference type="SUPFAM" id="SSF46565">
    <property type="entry name" value="Chaperone J-domain"/>
    <property type="match status" value="1"/>
</dbReference>
<evidence type="ECO:0000259" key="2">
    <source>
        <dbReference type="PROSITE" id="PS50076"/>
    </source>
</evidence>
<feature type="non-terminal residue" evidence="3">
    <location>
        <position position="1"/>
    </location>
</feature>
<comment type="caution">
    <text evidence="3">The sequence shown here is derived from an EMBL/GenBank/DDBJ whole genome shotgun (WGS) entry which is preliminary data.</text>
</comment>
<dbReference type="PANTHER" id="PTHR44145:SF3">
    <property type="entry name" value="DNAJ HOMOLOG SUBFAMILY A MEMBER 3, MITOCHONDRIAL"/>
    <property type="match status" value="1"/>
</dbReference>
<reference evidence="3" key="1">
    <citation type="submission" date="2022-06" db="EMBL/GenBank/DDBJ databases">
        <authorList>
            <consortium name="SYNGENTA / RWTH Aachen University"/>
        </authorList>
    </citation>
    <scope>NUCLEOTIDE SEQUENCE</scope>
</reference>
<dbReference type="InterPro" id="IPR036869">
    <property type="entry name" value="J_dom_sf"/>
</dbReference>
<protein>
    <submittedName>
        <fullName evidence="3">DnaJ domain-containing protein</fullName>
    </submittedName>
</protein>
<dbReference type="PANTHER" id="PTHR44145">
    <property type="entry name" value="DNAJ HOMOLOG SUBFAMILY A MEMBER 3, MITOCHONDRIAL"/>
    <property type="match status" value="1"/>
</dbReference>